<sequence length="224" mass="26253">MVKVLDEFRKRLDDVMIKAFGHRVVLFGYGYSGRFLEWYAEYYHSIKVDFIIKEGYAKDIPYEFPIFRDSLFEFDYMDVKNALVWLAIPEDEEVKRKLEEAGYIKDKTYFNFLEIVYGKDYICTESEEKDIFTRKKTGIRDVQFMEWLEYVYDCNFVTAIESKDFVEGIAGGHSYRISTQKEIFPILDKCHCMPKDGDGIFDFGCGKGGAMIAFLDYGFQKIGG</sequence>
<gene>
    <name evidence="1" type="ORF">AMURIS_00232</name>
</gene>
<dbReference type="AlphaFoldDB" id="A0A2K4ZAN7"/>
<dbReference type="OrthoDB" id="152418at2"/>
<protein>
    <submittedName>
        <fullName evidence="1">Uncharacterized protein</fullName>
    </submittedName>
</protein>
<dbReference type="Proteomes" id="UP000236311">
    <property type="component" value="Unassembled WGS sequence"/>
</dbReference>
<evidence type="ECO:0000313" key="2">
    <source>
        <dbReference type="Proteomes" id="UP000236311"/>
    </source>
</evidence>
<keyword evidence="2" id="KW-1185">Reference proteome</keyword>
<name>A0A2K4ZAN7_9FIRM</name>
<reference evidence="1 2" key="1">
    <citation type="submission" date="2018-01" db="EMBL/GenBank/DDBJ databases">
        <authorList>
            <person name="Gaut B.S."/>
            <person name="Morton B.R."/>
            <person name="Clegg M.T."/>
            <person name="Duvall M.R."/>
        </authorList>
    </citation>
    <scope>NUCLEOTIDE SEQUENCE [LARGE SCALE GENOMIC DNA]</scope>
    <source>
        <strain evidence="1">GP69</strain>
    </source>
</reference>
<dbReference type="RefSeq" id="WP_103237648.1">
    <property type="nucleotide sequence ID" value="NZ_JANJZD010000016.1"/>
</dbReference>
<dbReference type="EMBL" id="OFSM01000001">
    <property type="protein sequence ID" value="SOY27528.1"/>
    <property type="molecule type" value="Genomic_DNA"/>
</dbReference>
<organism evidence="1 2">
    <name type="scientific">Acetatifactor muris</name>
    <dbReference type="NCBI Taxonomy" id="879566"/>
    <lineage>
        <taxon>Bacteria</taxon>
        <taxon>Bacillati</taxon>
        <taxon>Bacillota</taxon>
        <taxon>Clostridia</taxon>
        <taxon>Lachnospirales</taxon>
        <taxon>Lachnospiraceae</taxon>
        <taxon>Acetatifactor</taxon>
    </lineage>
</organism>
<evidence type="ECO:0000313" key="1">
    <source>
        <dbReference type="EMBL" id="SOY27528.1"/>
    </source>
</evidence>
<accession>A0A2K4ZAN7</accession>
<proteinExistence type="predicted"/>